<gene>
    <name evidence="2" type="ORF">CBE85_14910</name>
    <name evidence="1" type="ORF">G3N53_03575</name>
    <name evidence="3" type="ORF">J6E47_11950</name>
</gene>
<evidence type="ECO:0000313" key="4">
    <source>
        <dbReference type="Proteomes" id="UP000197394"/>
    </source>
</evidence>
<protein>
    <submittedName>
        <fullName evidence="1">MarR family transcriptional regulator</fullName>
    </submittedName>
</protein>
<dbReference type="Proteomes" id="UP000664966">
    <property type="component" value="Chromosome"/>
</dbReference>
<dbReference type="EMBL" id="JAAGTY010000003">
    <property type="protein sequence ID" value="NDW40142.1"/>
    <property type="molecule type" value="Genomic_DNA"/>
</dbReference>
<reference evidence="1 5" key="2">
    <citation type="submission" date="2020-02" db="EMBL/GenBank/DDBJ databases">
        <title>Whole genome shot-gun sequencing of clinical Carbapenem resistant A. baumannii.</title>
        <authorList>
            <person name="Veeraraghavan B."/>
            <person name="Mathur P."/>
            <person name="Vijayakumar S."/>
            <person name="Vasudevan K."/>
            <person name="Lincy M."/>
            <person name="Kirubananthan A."/>
        </authorList>
    </citation>
    <scope>NUCLEOTIDE SEQUENCE [LARGE SCALE GENOMIC DNA]</scope>
    <source>
        <strain evidence="1 5">SP816</strain>
    </source>
</reference>
<evidence type="ECO:0000313" key="1">
    <source>
        <dbReference type="EMBL" id="NDW40142.1"/>
    </source>
</evidence>
<dbReference type="InterPro" id="IPR036390">
    <property type="entry name" value="WH_DNA-bd_sf"/>
</dbReference>
<dbReference type="Gene3D" id="1.10.10.10">
    <property type="entry name" value="Winged helix-like DNA-binding domain superfamily/Winged helix DNA-binding domain"/>
    <property type="match status" value="1"/>
</dbReference>
<evidence type="ECO:0000313" key="5">
    <source>
        <dbReference type="Proteomes" id="UP000470018"/>
    </source>
</evidence>
<dbReference type="PROSITE" id="PS00519">
    <property type="entry name" value="HTH_ASNC_1"/>
    <property type="match status" value="1"/>
</dbReference>
<reference evidence="3" key="3">
    <citation type="submission" date="2021-03" db="EMBL/GenBank/DDBJ databases">
        <title>Complete genome sequencing of Acinetobacter baumannii.</title>
        <authorList>
            <person name="Yadav B."/>
            <person name="Makwana N."/>
            <person name="Kharat A.S."/>
            <person name="Veeraraghavan B."/>
            <person name="Vijayakumar S."/>
            <person name="Priya M."/>
        </authorList>
    </citation>
    <scope>NUCLEOTIDE SEQUENCE</scope>
    <source>
        <strain evidence="3">KSK6</strain>
    </source>
</reference>
<dbReference type="RefSeq" id="WP_045544300.1">
    <property type="nucleotide sequence ID" value="NZ_AP014649.1"/>
</dbReference>
<dbReference type="AlphaFoldDB" id="A0A245ZZ88"/>
<dbReference type="Proteomes" id="UP000470018">
    <property type="component" value="Unassembled WGS sequence"/>
</dbReference>
<dbReference type="EMBL" id="CP072270">
    <property type="protein sequence ID" value="QTK42138.1"/>
    <property type="molecule type" value="Genomic_DNA"/>
</dbReference>
<dbReference type="Proteomes" id="UP000197394">
    <property type="component" value="Unassembled WGS sequence"/>
</dbReference>
<dbReference type="InterPro" id="IPR019885">
    <property type="entry name" value="Tscrpt_reg_HTH_AsnC-type_CS"/>
</dbReference>
<dbReference type="EMBL" id="NGKM01000017">
    <property type="protein sequence ID" value="OWK65709.1"/>
    <property type="molecule type" value="Genomic_DNA"/>
</dbReference>
<name>A0A245ZZ88_ACIBA</name>
<evidence type="ECO:0000313" key="3">
    <source>
        <dbReference type="EMBL" id="QTK42138.1"/>
    </source>
</evidence>
<evidence type="ECO:0000313" key="2">
    <source>
        <dbReference type="EMBL" id="OWK65709.1"/>
    </source>
</evidence>
<reference evidence="2 4" key="1">
    <citation type="submission" date="2017-05" db="EMBL/GenBank/DDBJ databases">
        <title>Draft genome sequence of MDR A. baumannii AB360.</title>
        <authorList>
            <person name="Wareham D.W."/>
            <person name="Bean D.C."/>
        </authorList>
    </citation>
    <scope>NUCLEOTIDE SEQUENCE [LARGE SCALE GENOMIC DNA]</scope>
    <source>
        <strain evidence="2 4">AB360</strain>
    </source>
</reference>
<accession>A0A245ZZ88</accession>
<organism evidence="1 5">
    <name type="scientific">Acinetobacter baumannii</name>
    <dbReference type="NCBI Taxonomy" id="470"/>
    <lineage>
        <taxon>Bacteria</taxon>
        <taxon>Pseudomonadati</taxon>
        <taxon>Pseudomonadota</taxon>
        <taxon>Gammaproteobacteria</taxon>
        <taxon>Moraxellales</taxon>
        <taxon>Moraxellaceae</taxon>
        <taxon>Acinetobacter</taxon>
        <taxon>Acinetobacter calcoaceticus/baumannii complex</taxon>
    </lineage>
</organism>
<sequence length="182" mass="20509">MIIRLLELMDGNTHPFGNIIGRKTLQRLQQTIDLYPSDSIFEISLEGIEATDSSFPRESVVSLAKQFRGEKWFYLTHFSSVDLIDNWDYAAKAKLQPILIVQPTEARFIGPELKGATKDLLDFVVNRKIVSTSNLAKELNITVQNASTRLKRLVSEGYLIRSEEASLTGGIEYLYAAPQKSD</sequence>
<dbReference type="InterPro" id="IPR036388">
    <property type="entry name" value="WH-like_DNA-bd_sf"/>
</dbReference>
<dbReference type="SUPFAM" id="SSF46785">
    <property type="entry name" value="Winged helix' DNA-binding domain"/>
    <property type="match status" value="1"/>
</dbReference>
<proteinExistence type="predicted"/>